<dbReference type="AlphaFoldDB" id="A0A382UF14"/>
<reference evidence="1" key="1">
    <citation type="submission" date="2018-05" db="EMBL/GenBank/DDBJ databases">
        <authorList>
            <person name="Lanie J.A."/>
            <person name="Ng W.-L."/>
            <person name="Kazmierczak K.M."/>
            <person name="Andrzejewski T.M."/>
            <person name="Davidsen T.M."/>
            <person name="Wayne K.J."/>
            <person name="Tettelin H."/>
            <person name="Glass J.I."/>
            <person name="Rusch D."/>
            <person name="Podicherti R."/>
            <person name="Tsui H.-C.T."/>
            <person name="Winkler M.E."/>
        </authorList>
    </citation>
    <scope>NUCLEOTIDE SEQUENCE</scope>
</reference>
<dbReference type="EMBL" id="UINC01143407">
    <property type="protein sequence ID" value="SVD32311.1"/>
    <property type="molecule type" value="Genomic_DNA"/>
</dbReference>
<feature type="non-terminal residue" evidence="1">
    <location>
        <position position="1"/>
    </location>
</feature>
<organism evidence="1">
    <name type="scientific">marine metagenome</name>
    <dbReference type="NCBI Taxonomy" id="408172"/>
    <lineage>
        <taxon>unclassified sequences</taxon>
        <taxon>metagenomes</taxon>
        <taxon>ecological metagenomes</taxon>
    </lineage>
</organism>
<gene>
    <name evidence="1" type="ORF">METZ01_LOCUS385165</name>
</gene>
<sequence length="130" mass="15333">VKNYSVDRQNYRIFKTDNTPDSPYVHFFWGKFDFRMSFEVYSDSSSEMNSTLLFSGQGKKYKTGTLELLHHHQWYQFIKPTGHGLVLEETLWEKGEEKHYVEFPRDLSRICRDICAEELGFKPIIPAANS</sequence>
<accession>A0A382UF14</accession>
<name>A0A382UF14_9ZZZZ</name>
<evidence type="ECO:0000313" key="1">
    <source>
        <dbReference type="EMBL" id="SVD32311.1"/>
    </source>
</evidence>
<protein>
    <submittedName>
        <fullName evidence="1">Uncharacterized protein</fullName>
    </submittedName>
</protein>
<proteinExistence type="predicted"/>